<evidence type="ECO:0000313" key="3">
    <source>
        <dbReference type="EMBL" id="SBO21455.1"/>
    </source>
</evidence>
<sequence length="1486" mass="172793">MSTRKRTKENSKSSKKKEGRREQNGAGKIGNKELHYVVKLHSDEENNSKNNTNKNKYKNAKKKNNKRRSLSVLIPNYKKDIVNNIKLADKLYKLTRNKSSEESEKDNRMRRKNSKREKKNDSKKSKNKHRRSLTCGSYHSDSEDSVNSAQNNKKVDININEVQTKYKNKNIKIIYDNGYSKRIVVRRDKKNEGRSEGEEEYEDGSDSDGQSDGESDDESDYQSDDQSDDQSDTQSDNRSDDGTESDSERRCGSQPEDRSKGYNKSARKKKRSGRRKRKEEIKPTKRKKTKCAKRHSTTLSDSYCEEKRKKNIQRGKREFSTQKFVAAKNRKESSEPIDRNYRADINYEKREKKDYYPNMYERETSENRNKDRSKNMKAFEDVEIFNPCIDIGRKTMTYQTLSTRSDQVKNNFLLNIKDIVFKLHLNIQNVREILKNKNDYIASLLDSSYRNIIENVKRNAIKQENFYRIIFHDLFNLLNEFIMVDDYTKKFFFSIESEVRQRCLENIKNEFYNFINRYLPSGERRSVYSPNRDANDLNPQDMYKRIMDMHESANKRKSLYSALASYNNGVVPTGSGLPGEYQVHGDMQSILHLNSLQHIEGGRSDLGKMDTIGNDLLLKVKNASIIQNASDHDDAVDYLKGIVKSEKEKNIKLELQYDELKQKYDLLKKKREQDITKEVNMSKSIADEEDNFFKKFYQSQSFIKLEEKKLEDSSKKIVDENVRLTRMKEMNENSKRQIENDVHDMEIKRKEIEKDKDDMEIKKKEIELAKEEMNKQNKQLEEEQDILNRRRKELEEEKSMLDNTKREVDEQNDLIKEKKRELDELNKLLNEKQKLVEEADNTLHQKQKEIKDTDLLLNEKQSTIQRMCTLMGREGINQIKDDGITLEERCNQLKRASTQMKSNETEHSIQNDDPNEQHESGNDSNKRENEEINESYMQYDNPIYTTTGGITTDKYGTLTLEKSRTRIVEKQTSRIDMNIQENAKRSNVLSYLGNSKFSLKDASKRESNLSPISETSQNDELAINHKEILMMKNEIVEREKSLLSREEKLNEEKEQIAKQMNELSILRDGISNKTEALHIWEEELKRKELHLLGMQQEGEGTQREGQPNVCTKRTNSLSCNAEEKNNWGENTKKHFEQAPFGNDSKEIVENDQMGHLKTDQHESDNKNIKQLQDEDEIKESLQKGDSTYLEGNNSSQGKNMNDSISNPCEDSPSTGDNLDAIKSNLNNCLDEIAKCKLLLKSRDEEITSLRTQLERQQGKANWNGDATQGGNSSGDNSKMENSLCNTGDVAGGINGRTDSPSLSGDSGNMAMDSLKQPVGFSGPVSEENKSNSEGAELNAHKTMKSVISSELITLYKEISKIKEEYNKSILKKNEFIGGLLHNFFNEMRNNYKLKENFYQKESSKYQALISDKECYINELKNALQEKKAKEVSYKKMLLKMNQINDAYKLKNKRSLSTVEMLKQDIKLLNQDVLKKKEMIKKFEVAQ</sequence>
<feature type="coiled-coil region" evidence="1">
    <location>
        <begin position="1039"/>
        <end position="1069"/>
    </location>
</feature>
<feature type="region of interest" description="Disordered" evidence="2">
    <location>
        <begin position="187"/>
        <end position="299"/>
    </location>
</feature>
<feature type="region of interest" description="Disordered" evidence="2">
    <location>
        <begin position="895"/>
        <end position="928"/>
    </location>
</feature>
<dbReference type="OrthoDB" id="5371837at2759"/>
<organism evidence="4 6">
    <name type="scientific">Plasmodium knowlesi (strain H)</name>
    <dbReference type="NCBI Taxonomy" id="5851"/>
    <lineage>
        <taxon>Eukaryota</taxon>
        <taxon>Sar</taxon>
        <taxon>Alveolata</taxon>
        <taxon>Apicomplexa</taxon>
        <taxon>Aconoidasida</taxon>
        <taxon>Haemosporida</taxon>
        <taxon>Plasmodiidae</taxon>
        <taxon>Plasmodium</taxon>
        <taxon>Plasmodium (Plasmodium)</taxon>
    </lineage>
</organism>
<feature type="compositionally biased region" description="Basic and acidic residues" evidence="2">
    <location>
        <begin position="903"/>
        <end position="928"/>
    </location>
</feature>
<dbReference type="VEuPathDB" id="PlasmoDB:PKNH_1011000"/>
<feature type="coiled-coil region" evidence="1">
    <location>
        <begin position="1405"/>
        <end position="1478"/>
    </location>
</feature>
<evidence type="ECO:0000256" key="1">
    <source>
        <dbReference type="SAM" id="Coils"/>
    </source>
</evidence>
<dbReference type="EMBL" id="CWHR02000003">
    <property type="protein sequence ID" value="SBO21890.1"/>
    <property type="molecule type" value="Genomic_DNA"/>
</dbReference>
<feature type="compositionally biased region" description="Basic and acidic residues" evidence="2">
    <location>
        <begin position="30"/>
        <end position="47"/>
    </location>
</feature>
<feature type="compositionally biased region" description="Basic and acidic residues" evidence="2">
    <location>
        <begin position="97"/>
        <end position="107"/>
    </location>
</feature>
<accession>A0A1A7VIY4</accession>
<reference evidence="4" key="1">
    <citation type="submission" date="2016-05" db="EMBL/GenBank/DDBJ databases">
        <authorList>
            <person name="Lavstsen T."/>
            <person name="Jespersen J.S."/>
        </authorList>
    </citation>
    <scope>NUCLEOTIDE SEQUENCE [LARGE SCALE GENOMIC DNA]</scope>
</reference>
<dbReference type="Proteomes" id="UP000182142">
    <property type="component" value="Unassembled WGS sequence"/>
</dbReference>
<feature type="compositionally biased region" description="Basic residues" evidence="2">
    <location>
        <begin position="55"/>
        <end position="69"/>
    </location>
</feature>
<evidence type="ECO:0000313" key="5">
    <source>
        <dbReference type="Proteomes" id="UP000182128"/>
    </source>
</evidence>
<feature type="coiled-coil region" evidence="1">
    <location>
        <begin position="643"/>
        <end position="677"/>
    </location>
</feature>
<protein>
    <submittedName>
        <fullName evidence="4">Uncharacterized protein</fullName>
    </submittedName>
</protein>
<feature type="region of interest" description="Disordered" evidence="2">
    <location>
        <begin position="1"/>
        <end position="71"/>
    </location>
</feature>
<feature type="compositionally biased region" description="Polar residues" evidence="2">
    <location>
        <begin position="1258"/>
        <end position="1285"/>
    </location>
</feature>
<feature type="compositionally biased region" description="Basic and acidic residues" evidence="2">
    <location>
        <begin position="187"/>
        <end position="196"/>
    </location>
</feature>
<gene>
    <name evidence="3" type="ORF">PKNA1_C2_1011000</name>
    <name evidence="4" type="ORF">PKNA1_H1_1011000</name>
</gene>
<dbReference type="EMBL" id="CWHQ02000004">
    <property type="protein sequence ID" value="SBO21455.1"/>
    <property type="molecule type" value="Genomic_DNA"/>
</dbReference>
<dbReference type="Proteomes" id="UP000182128">
    <property type="component" value="Unassembled WGS sequence"/>
</dbReference>
<feature type="compositionally biased region" description="Polar residues" evidence="2">
    <location>
        <begin position="1296"/>
        <end position="1306"/>
    </location>
</feature>
<feature type="compositionally biased region" description="Polar residues" evidence="2">
    <location>
        <begin position="1183"/>
        <end position="1215"/>
    </location>
</feature>
<feature type="compositionally biased region" description="Basic residues" evidence="2">
    <location>
        <begin position="1"/>
        <end position="18"/>
    </location>
</feature>
<feature type="compositionally biased region" description="Basic residues" evidence="2">
    <location>
        <begin position="108"/>
        <end position="117"/>
    </location>
</feature>
<evidence type="ECO:0000313" key="4">
    <source>
        <dbReference type="EMBL" id="SBO21890.1"/>
    </source>
</evidence>
<keyword evidence="1" id="KW-0175">Coiled coil</keyword>
<evidence type="ECO:0000256" key="2">
    <source>
        <dbReference type="SAM" id="MobiDB-lite"/>
    </source>
</evidence>
<feature type="region of interest" description="Disordered" evidence="2">
    <location>
        <begin position="1251"/>
        <end position="1337"/>
    </location>
</feature>
<feature type="compositionally biased region" description="Basic residues" evidence="2">
    <location>
        <begin position="284"/>
        <end position="296"/>
    </location>
</feature>
<evidence type="ECO:0000313" key="6">
    <source>
        <dbReference type="Proteomes" id="UP000182142"/>
    </source>
</evidence>
<feature type="region of interest" description="Disordered" evidence="2">
    <location>
        <begin position="1181"/>
        <end position="1215"/>
    </location>
</feature>
<feature type="region of interest" description="Disordered" evidence="2">
    <location>
        <begin position="97"/>
        <end position="150"/>
    </location>
</feature>
<feature type="compositionally biased region" description="Polar residues" evidence="2">
    <location>
        <begin position="134"/>
        <end position="150"/>
    </location>
</feature>
<feature type="compositionally biased region" description="Basic and acidic residues" evidence="2">
    <location>
        <begin position="235"/>
        <end position="260"/>
    </location>
</feature>
<reference evidence="5 6" key="2">
    <citation type="submission" date="2016-05" db="EMBL/GenBank/DDBJ databases">
        <authorList>
            <person name="Sharaf H."/>
        </authorList>
    </citation>
    <scope>NUCLEOTIDE SEQUENCE [LARGE SCALE GENOMIC DNA]</scope>
    <source>
        <strain evidence="5 6">H</strain>
    </source>
</reference>
<feature type="compositionally biased region" description="Acidic residues" evidence="2">
    <location>
        <begin position="197"/>
        <end position="231"/>
    </location>
</feature>
<name>A0A1A7VIY4_PLAKH</name>
<feature type="coiled-coil region" evidence="1">
    <location>
        <begin position="735"/>
        <end position="849"/>
    </location>
</feature>
<proteinExistence type="predicted"/>
<feature type="compositionally biased region" description="Basic residues" evidence="2">
    <location>
        <begin position="265"/>
        <end position="277"/>
    </location>
</feature>